<gene>
    <name evidence="2" type="ORF">HUJ06_014134</name>
</gene>
<feature type="compositionally biased region" description="Basic and acidic residues" evidence="1">
    <location>
        <begin position="19"/>
        <end position="30"/>
    </location>
</feature>
<accession>A0A822Z807</accession>
<organism evidence="2 3">
    <name type="scientific">Nelumbo nucifera</name>
    <name type="common">Sacred lotus</name>
    <dbReference type="NCBI Taxonomy" id="4432"/>
    <lineage>
        <taxon>Eukaryota</taxon>
        <taxon>Viridiplantae</taxon>
        <taxon>Streptophyta</taxon>
        <taxon>Embryophyta</taxon>
        <taxon>Tracheophyta</taxon>
        <taxon>Spermatophyta</taxon>
        <taxon>Magnoliopsida</taxon>
        <taxon>Proteales</taxon>
        <taxon>Nelumbonaceae</taxon>
        <taxon>Nelumbo</taxon>
    </lineage>
</organism>
<feature type="region of interest" description="Disordered" evidence="1">
    <location>
        <begin position="1"/>
        <end position="30"/>
    </location>
</feature>
<comment type="caution">
    <text evidence="2">The sequence shown here is derived from an EMBL/GenBank/DDBJ whole genome shotgun (WGS) entry which is preliminary data.</text>
</comment>
<sequence>MLQESSVDQTNSNPVNRSLLHERLYKERAR</sequence>
<keyword evidence="3" id="KW-1185">Reference proteome</keyword>
<dbReference type="EMBL" id="DUZY01000005">
    <property type="protein sequence ID" value="DAD39811.1"/>
    <property type="molecule type" value="Genomic_DNA"/>
</dbReference>
<reference evidence="2 3" key="1">
    <citation type="journal article" date="2020" name="Mol. Biol. Evol.">
        <title>Distinct Expression and Methylation Patterns for Genes with Different Fates following a Single Whole-Genome Duplication in Flowering Plants.</title>
        <authorList>
            <person name="Shi T."/>
            <person name="Rahmani R.S."/>
            <person name="Gugger P.F."/>
            <person name="Wang M."/>
            <person name="Li H."/>
            <person name="Zhang Y."/>
            <person name="Li Z."/>
            <person name="Wang Q."/>
            <person name="Van de Peer Y."/>
            <person name="Marchal K."/>
            <person name="Chen J."/>
        </authorList>
    </citation>
    <scope>NUCLEOTIDE SEQUENCE [LARGE SCALE GENOMIC DNA]</scope>
    <source>
        <tissue evidence="2">Leaf</tissue>
    </source>
</reference>
<evidence type="ECO:0000313" key="2">
    <source>
        <dbReference type="EMBL" id="DAD39811.1"/>
    </source>
</evidence>
<evidence type="ECO:0000256" key="1">
    <source>
        <dbReference type="SAM" id="MobiDB-lite"/>
    </source>
</evidence>
<feature type="compositionally biased region" description="Polar residues" evidence="1">
    <location>
        <begin position="1"/>
        <end position="16"/>
    </location>
</feature>
<protein>
    <submittedName>
        <fullName evidence="2">Uncharacterized protein</fullName>
    </submittedName>
</protein>
<name>A0A822Z807_NELNU</name>
<dbReference type="Proteomes" id="UP000607653">
    <property type="component" value="Unassembled WGS sequence"/>
</dbReference>
<evidence type="ECO:0000313" key="3">
    <source>
        <dbReference type="Proteomes" id="UP000607653"/>
    </source>
</evidence>
<proteinExistence type="predicted"/>
<dbReference type="AlphaFoldDB" id="A0A822Z807"/>